<feature type="compositionally biased region" description="Basic and acidic residues" evidence="1">
    <location>
        <begin position="31"/>
        <end position="41"/>
    </location>
</feature>
<comment type="caution">
    <text evidence="2">The sequence shown here is derived from an EMBL/GenBank/DDBJ whole genome shotgun (WGS) entry which is preliminary data.</text>
</comment>
<dbReference type="AlphaFoldDB" id="A0AAD4PVD3"/>
<feature type="compositionally biased region" description="Polar residues" evidence="1">
    <location>
        <begin position="68"/>
        <end position="84"/>
    </location>
</feature>
<evidence type="ECO:0000313" key="2">
    <source>
        <dbReference type="EMBL" id="KAH8690593.1"/>
    </source>
</evidence>
<evidence type="ECO:0000313" key="3">
    <source>
        <dbReference type="Proteomes" id="UP001201262"/>
    </source>
</evidence>
<dbReference type="EMBL" id="JAJTJA010000013">
    <property type="protein sequence ID" value="KAH8690593.1"/>
    <property type="molecule type" value="Genomic_DNA"/>
</dbReference>
<gene>
    <name evidence="2" type="ORF">BGW36DRAFT_364162</name>
</gene>
<name>A0AAD4PVD3_9EURO</name>
<feature type="region of interest" description="Disordered" evidence="1">
    <location>
        <begin position="25"/>
        <end position="109"/>
    </location>
</feature>
<organism evidence="2 3">
    <name type="scientific">Talaromyces proteolyticus</name>
    <dbReference type="NCBI Taxonomy" id="1131652"/>
    <lineage>
        <taxon>Eukaryota</taxon>
        <taxon>Fungi</taxon>
        <taxon>Dikarya</taxon>
        <taxon>Ascomycota</taxon>
        <taxon>Pezizomycotina</taxon>
        <taxon>Eurotiomycetes</taxon>
        <taxon>Eurotiomycetidae</taxon>
        <taxon>Eurotiales</taxon>
        <taxon>Trichocomaceae</taxon>
        <taxon>Talaromyces</taxon>
        <taxon>Talaromyces sect. Bacilispori</taxon>
    </lineage>
</organism>
<sequence>MSAPSPISNEAVSMPTGLGRYLKLIWQPRSKKTDNDNEKPGNEPSDVPQPSSDETPSSKENPVLKSQPRVNFSGSTPGTSNETPLQPEPTRDPLRLRQCKKSDIIMPRQ</sequence>
<dbReference type="RefSeq" id="XP_046066789.1">
    <property type="nucleotide sequence ID" value="XM_046214530.1"/>
</dbReference>
<evidence type="ECO:0000256" key="1">
    <source>
        <dbReference type="SAM" id="MobiDB-lite"/>
    </source>
</evidence>
<proteinExistence type="predicted"/>
<keyword evidence="3" id="KW-1185">Reference proteome</keyword>
<accession>A0AAD4PVD3</accession>
<protein>
    <submittedName>
        <fullName evidence="2">Uncharacterized protein</fullName>
    </submittedName>
</protein>
<feature type="compositionally biased region" description="Basic and acidic residues" evidence="1">
    <location>
        <begin position="89"/>
        <end position="103"/>
    </location>
</feature>
<dbReference type="Proteomes" id="UP001201262">
    <property type="component" value="Unassembled WGS sequence"/>
</dbReference>
<feature type="compositionally biased region" description="Polar residues" evidence="1">
    <location>
        <begin position="48"/>
        <end position="60"/>
    </location>
</feature>
<reference evidence="2" key="1">
    <citation type="submission" date="2021-12" db="EMBL/GenBank/DDBJ databases">
        <title>Convergent genome expansion in fungi linked to evolution of root-endophyte symbiosis.</title>
        <authorList>
            <consortium name="DOE Joint Genome Institute"/>
            <person name="Ke Y.-H."/>
            <person name="Bonito G."/>
            <person name="Liao H.-L."/>
            <person name="Looney B."/>
            <person name="Rojas-Flechas A."/>
            <person name="Nash J."/>
            <person name="Hameed K."/>
            <person name="Schadt C."/>
            <person name="Martin F."/>
            <person name="Crous P.W."/>
            <person name="Miettinen O."/>
            <person name="Magnuson J.K."/>
            <person name="Labbe J."/>
            <person name="Jacobson D."/>
            <person name="Doktycz M.J."/>
            <person name="Veneault-Fourrey C."/>
            <person name="Kuo A."/>
            <person name="Mondo S."/>
            <person name="Calhoun S."/>
            <person name="Riley R."/>
            <person name="Ohm R."/>
            <person name="LaButti K."/>
            <person name="Andreopoulos B."/>
            <person name="Pangilinan J."/>
            <person name="Nolan M."/>
            <person name="Tritt A."/>
            <person name="Clum A."/>
            <person name="Lipzen A."/>
            <person name="Daum C."/>
            <person name="Barry K."/>
            <person name="Grigoriev I.V."/>
            <person name="Vilgalys R."/>
        </authorList>
    </citation>
    <scope>NUCLEOTIDE SEQUENCE</scope>
    <source>
        <strain evidence="2">PMI_201</strain>
    </source>
</reference>
<dbReference type="GeneID" id="70244817"/>